<reference evidence="2 3" key="1">
    <citation type="submission" date="2021-05" db="EMBL/GenBank/DDBJ databases">
        <authorList>
            <person name="Zhang Z.D."/>
            <person name="Osman G."/>
        </authorList>
    </citation>
    <scope>NUCLEOTIDE SEQUENCE [LARGE SCALE GENOMIC DNA]</scope>
    <source>
        <strain evidence="2 3">KCTC 32217</strain>
    </source>
</reference>
<name>A0AAP2CJ71_9BACT</name>
<evidence type="ECO:0000259" key="1">
    <source>
        <dbReference type="Pfam" id="PF21135"/>
    </source>
</evidence>
<comment type="caution">
    <text evidence="2">The sequence shown here is derived from an EMBL/GenBank/DDBJ whole genome shotgun (WGS) entry which is preliminary data.</text>
</comment>
<dbReference type="InterPro" id="IPR036291">
    <property type="entry name" value="NAD(P)-bd_dom_sf"/>
</dbReference>
<evidence type="ECO:0000313" key="3">
    <source>
        <dbReference type="Proteomes" id="UP001319104"/>
    </source>
</evidence>
<dbReference type="InterPro" id="IPR048423">
    <property type="entry name" value="DRL_cat"/>
</dbReference>
<dbReference type="Pfam" id="PF21135">
    <property type="entry name" value="DRL_cat"/>
    <property type="match status" value="1"/>
</dbReference>
<feature type="domain" description="Oxidoreductase DRL-like catalytic" evidence="1">
    <location>
        <begin position="119"/>
        <end position="278"/>
    </location>
</feature>
<dbReference type="Proteomes" id="UP001319104">
    <property type="component" value="Unassembled WGS sequence"/>
</dbReference>
<keyword evidence="3" id="KW-1185">Reference proteome</keyword>
<dbReference type="AlphaFoldDB" id="A0AAP2CJ71"/>
<dbReference type="Gene3D" id="3.40.50.720">
    <property type="entry name" value="NAD(P)-binding Rossmann-like Domain"/>
    <property type="match status" value="1"/>
</dbReference>
<sequence length="387" mass="42489">MRRELFKIRVGIVGTGTIARGLARLISKRKDMEVSYILTRRKGIIPDLGVSQELITQSIQQVLEHSDILVVSTGDPIYSTAIIDLAFQYGVKVVTMDADTQVLSGTWLSSRGQITEAEGDQPGCLAALREEALQMGFTPLVYGNIKGFLNHNPGFDDMTFWAKKQGFTVNSVTSFTDGTKLQIEQALVANAFGANIAQRGLIGEKTDNLEAGAFHLATIASAQNKVLSDYIISPTAPPGVFLVGTHHNDLAAGLKTYKMGDGPHYLLYKHTHLCYFEIPKTILKFYHTDKVLIDNGRFPTVSVATVAKKRIAAGTLIEKGIGSMEVRGEAMEIAEEPSHVPIGLMSKVHFTRTVEPGQVVTFDDVEINESLAYKAWQETLLQEEKTF</sequence>
<gene>
    <name evidence="2" type="ORF">KI659_14195</name>
</gene>
<organism evidence="2 3">
    <name type="scientific">Litoribacter ruber</name>
    <dbReference type="NCBI Taxonomy" id="702568"/>
    <lineage>
        <taxon>Bacteria</taxon>
        <taxon>Pseudomonadati</taxon>
        <taxon>Bacteroidota</taxon>
        <taxon>Cytophagia</taxon>
        <taxon>Cytophagales</taxon>
        <taxon>Cyclobacteriaceae</taxon>
        <taxon>Litoribacter</taxon>
    </lineage>
</organism>
<evidence type="ECO:0000313" key="2">
    <source>
        <dbReference type="EMBL" id="MBS9525167.1"/>
    </source>
</evidence>
<dbReference type="PANTHER" id="PTHR37850">
    <property type="entry name" value="STRU PROTEIN"/>
    <property type="match status" value="1"/>
</dbReference>
<accession>A0AAP2CJ71</accession>
<dbReference type="PANTHER" id="PTHR37850:SF1">
    <property type="entry name" value="SAF DOMAIN PROTEIN"/>
    <property type="match status" value="1"/>
</dbReference>
<protein>
    <submittedName>
        <fullName evidence="2">NAD(P)-dependent oxidoreductase</fullName>
    </submittedName>
</protein>
<dbReference type="SUPFAM" id="SSF51735">
    <property type="entry name" value="NAD(P)-binding Rossmann-fold domains"/>
    <property type="match status" value="1"/>
</dbReference>
<dbReference type="EMBL" id="JAHCMY010000009">
    <property type="protein sequence ID" value="MBS9525167.1"/>
    <property type="molecule type" value="Genomic_DNA"/>
</dbReference>
<dbReference type="CDD" id="cd11616">
    <property type="entry name" value="SAF_DH_OX_like"/>
    <property type="match status" value="1"/>
</dbReference>
<proteinExistence type="predicted"/>
<dbReference type="RefSeq" id="WP_213946024.1">
    <property type="nucleotide sequence ID" value="NZ_JAHCMY010000009.1"/>
</dbReference>